<dbReference type="GO" id="GO:0005777">
    <property type="term" value="C:peroxisome"/>
    <property type="evidence" value="ECO:0007669"/>
    <property type="project" value="UniProtKB-SubCell"/>
</dbReference>
<dbReference type="InterPro" id="IPR045002">
    <property type="entry name" value="Ech1-like"/>
</dbReference>
<dbReference type="PANTHER" id="PTHR43149">
    <property type="entry name" value="ENOYL-COA HYDRATASE"/>
    <property type="match status" value="1"/>
</dbReference>
<evidence type="ECO:0000256" key="3">
    <source>
        <dbReference type="ARBA" id="ARBA00005254"/>
    </source>
</evidence>
<dbReference type="EMBL" id="KQ995283">
    <property type="protein sequence ID" value="KZV47452.1"/>
    <property type="molecule type" value="Genomic_DNA"/>
</dbReference>
<dbReference type="AlphaFoldDB" id="A0A2Z7CK39"/>
<evidence type="ECO:0000256" key="6">
    <source>
        <dbReference type="ARBA" id="ARBA00023098"/>
    </source>
</evidence>
<dbReference type="PANTHER" id="PTHR43149:SF1">
    <property type="entry name" value="DELTA(3,5)-DELTA(2,4)-DIENOYL-COA ISOMERASE, MITOCHONDRIAL"/>
    <property type="match status" value="1"/>
</dbReference>
<dbReference type="Proteomes" id="UP000250235">
    <property type="component" value="Unassembled WGS sequence"/>
</dbReference>
<evidence type="ECO:0000313" key="9">
    <source>
        <dbReference type="EMBL" id="KZV47452.1"/>
    </source>
</evidence>
<name>A0A2Z7CK39_9LAMI</name>
<keyword evidence="7" id="KW-0576">Peroxisome</keyword>
<accession>A0A2Z7CK39</accession>
<keyword evidence="5" id="KW-0007">Acetylation</keyword>
<sequence>MESSFLHDPLRFKQTSEMEETYKSLQIKQRSPDSRVFYLYLNNPSRGNALSCHFFTEFPAAVASLDQNPDVAVIILAGAGKHFCSGIDLDILNPTIPSEESTAPGYAAEKLRREIKAMQRAVNAIEECRKPVIASIHGACIGGGVDIAAACDIRYCVKSAFFSVKEVDMGLAADLGSLQRLPGIVGFGNAMELALTGRSFTGPEAKELGLVSRVFGTKQDMDQGVESIAAEIAALAVVGTKRVLLQSRNSTLDQALDYVATWNSAALQTKDVGEAIAAHVHKRKPLFAKI</sequence>
<dbReference type="UniPathway" id="UPA00659"/>
<dbReference type="GO" id="GO:0006635">
    <property type="term" value="P:fatty acid beta-oxidation"/>
    <property type="evidence" value="ECO:0007669"/>
    <property type="project" value="UniProtKB-UniPathway"/>
</dbReference>
<comment type="pathway">
    <text evidence="2">Lipid metabolism; fatty acid beta-oxidation.</text>
</comment>
<dbReference type="Gene3D" id="3.90.226.10">
    <property type="entry name" value="2-enoyl-CoA Hydratase, Chain A, domain 1"/>
    <property type="match status" value="1"/>
</dbReference>
<evidence type="ECO:0000256" key="8">
    <source>
        <dbReference type="ARBA" id="ARBA00023235"/>
    </source>
</evidence>
<dbReference type="Gene3D" id="1.10.12.10">
    <property type="entry name" value="Lyase 2-enoyl-coa Hydratase, Chain A, domain 2"/>
    <property type="match status" value="1"/>
</dbReference>
<organism evidence="9 10">
    <name type="scientific">Dorcoceras hygrometricum</name>
    <dbReference type="NCBI Taxonomy" id="472368"/>
    <lineage>
        <taxon>Eukaryota</taxon>
        <taxon>Viridiplantae</taxon>
        <taxon>Streptophyta</taxon>
        <taxon>Embryophyta</taxon>
        <taxon>Tracheophyta</taxon>
        <taxon>Spermatophyta</taxon>
        <taxon>Magnoliopsida</taxon>
        <taxon>eudicotyledons</taxon>
        <taxon>Gunneridae</taxon>
        <taxon>Pentapetalae</taxon>
        <taxon>asterids</taxon>
        <taxon>lamiids</taxon>
        <taxon>Lamiales</taxon>
        <taxon>Gesneriaceae</taxon>
        <taxon>Didymocarpoideae</taxon>
        <taxon>Trichosporeae</taxon>
        <taxon>Loxocarpinae</taxon>
        <taxon>Dorcoceras</taxon>
    </lineage>
</organism>
<dbReference type="CDD" id="cd06558">
    <property type="entry name" value="crotonase-like"/>
    <property type="match status" value="1"/>
</dbReference>
<evidence type="ECO:0000256" key="1">
    <source>
        <dbReference type="ARBA" id="ARBA00004275"/>
    </source>
</evidence>
<proteinExistence type="inferred from homology"/>
<evidence type="ECO:0000256" key="4">
    <source>
        <dbReference type="ARBA" id="ARBA00022832"/>
    </source>
</evidence>
<evidence type="ECO:0000256" key="2">
    <source>
        <dbReference type="ARBA" id="ARBA00005005"/>
    </source>
</evidence>
<dbReference type="GO" id="GO:0051750">
    <property type="term" value="F:delta(3,5)-delta(2,4)-dienoyl-CoA isomerase activity"/>
    <property type="evidence" value="ECO:0007669"/>
    <property type="project" value="TreeGrafter"/>
</dbReference>
<dbReference type="InterPro" id="IPR029045">
    <property type="entry name" value="ClpP/crotonase-like_dom_sf"/>
</dbReference>
<evidence type="ECO:0000313" key="10">
    <source>
        <dbReference type="Proteomes" id="UP000250235"/>
    </source>
</evidence>
<evidence type="ECO:0000256" key="5">
    <source>
        <dbReference type="ARBA" id="ARBA00022990"/>
    </source>
</evidence>
<dbReference type="FunFam" id="3.90.226.10:FF:000024">
    <property type="entry name" value="Delta3,5-delta2,4-dienoyl-CoA isomerase"/>
    <property type="match status" value="1"/>
</dbReference>
<keyword evidence="8" id="KW-0413">Isomerase</keyword>
<dbReference type="OrthoDB" id="14970at2759"/>
<keyword evidence="6" id="KW-0443">Lipid metabolism</keyword>
<dbReference type="FunFam" id="1.10.12.10:FF:000004">
    <property type="entry name" value="Delta3,5-delta2,4-dienoyl-CoA isomerase"/>
    <property type="match status" value="1"/>
</dbReference>
<evidence type="ECO:0008006" key="11">
    <source>
        <dbReference type="Google" id="ProtNLM"/>
    </source>
</evidence>
<reference evidence="9 10" key="1">
    <citation type="journal article" date="2015" name="Proc. Natl. Acad. Sci. U.S.A.">
        <title>The resurrection genome of Boea hygrometrica: A blueprint for survival of dehydration.</title>
        <authorList>
            <person name="Xiao L."/>
            <person name="Yang G."/>
            <person name="Zhang L."/>
            <person name="Yang X."/>
            <person name="Zhao S."/>
            <person name="Ji Z."/>
            <person name="Zhou Q."/>
            <person name="Hu M."/>
            <person name="Wang Y."/>
            <person name="Chen M."/>
            <person name="Xu Y."/>
            <person name="Jin H."/>
            <person name="Xiao X."/>
            <person name="Hu G."/>
            <person name="Bao F."/>
            <person name="Hu Y."/>
            <person name="Wan P."/>
            <person name="Li L."/>
            <person name="Deng X."/>
            <person name="Kuang T."/>
            <person name="Xiang C."/>
            <person name="Zhu J.K."/>
            <person name="Oliver M.J."/>
            <person name="He Y."/>
        </authorList>
    </citation>
    <scope>NUCLEOTIDE SEQUENCE [LARGE SCALE GENOMIC DNA]</scope>
    <source>
        <strain evidence="10">cv. XS01</strain>
    </source>
</reference>
<comment type="subcellular location">
    <subcellularLocation>
        <location evidence="1">Peroxisome</location>
    </subcellularLocation>
</comment>
<keyword evidence="4" id="KW-0276">Fatty acid metabolism</keyword>
<keyword evidence="10" id="KW-1185">Reference proteome</keyword>
<dbReference type="SUPFAM" id="SSF52096">
    <property type="entry name" value="ClpP/crotonase"/>
    <property type="match status" value="1"/>
</dbReference>
<protein>
    <recommendedName>
        <fullName evidence="11">Delta(3,5)-Delta(2,4)-dienoyl-CoA isomerase, peroxisomal</fullName>
    </recommendedName>
</protein>
<dbReference type="Pfam" id="PF00378">
    <property type="entry name" value="ECH_1"/>
    <property type="match status" value="1"/>
</dbReference>
<dbReference type="InterPro" id="IPR001753">
    <property type="entry name" value="Enoyl-CoA_hydra/iso"/>
</dbReference>
<dbReference type="InterPro" id="IPR014748">
    <property type="entry name" value="Enoyl-CoA_hydra_C"/>
</dbReference>
<comment type="similarity">
    <text evidence="3">Belongs to the enoyl-CoA hydratase/isomerase family.</text>
</comment>
<gene>
    <name evidence="9" type="ORF">F511_23032</name>
</gene>
<evidence type="ECO:0000256" key="7">
    <source>
        <dbReference type="ARBA" id="ARBA00023140"/>
    </source>
</evidence>